<dbReference type="InterPro" id="IPR001367">
    <property type="entry name" value="Fe_dep_repressor"/>
</dbReference>
<evidence type="ECO:0000313" key="7">
    <source>
        <dbReference type="Proteomes" id="UP001442364"/>
    </source>
</evidence>
<dbReference type="EMBL" id="JBBMER010000012">
    <property type="protein sequence ID" value="MEQ2380685.1"/>
    <property type="molecule type" value="Genomic_DNA"/>
</dbReference>
<dbReference type="SUPFAM" id="SSF47979">
    <property type="entry name" value="Iron-dependent repressor protein, dimerization domain"/>
    <property type="match status" value="1"/>
</dbReference>
<proteinExistence type="inferred from homology"/>
<protein>
    <submittedName>
        <fullName evidence="6">Metal-dependent transcriptional regulator</fullName>
    </submittedName>
</protein>
<dbReference type="Pfam" id="PF01325">
    <property type="entry name" value="Fe_dep_repress"/>
    <property type="match status" value="1"/>
</dbReference>
<evidence type="ECO:0000256" key="4">
    <source>
        <dbReference type="ARBA" id="ARBA00023163"/>
    </source>
</evidence>
<feature type="domain" description="HTH dtxR-type" evidence="5">
    <location>
        <begin position="1"/>
        <end position="64"/>
    </location>
</feature>
<keyword evidence="3" id="KW-0238">DNA-binding</keyword>
<reference evidence="6 7" key="1">
    <citation type="submission" date="2024-03" db="EMBL/GenBank/DDBJ databases">
        <title>Human intestinal bacterial collection.</title>
        <authorList>
            <person name="Pauvert C."/>
            <person name="Hitch T.C.A."/>
            <person name="Clavel T."/>
        </authorList>
    </citation>
    <scope>NUCLEOTIDE SEQUENCE [LARGE SCALE GENOMIC DNA]</scope>
    <source>
        <strain evidence="6 7">CLA-AA-H255</strain>
    </source>
</reference>
<dbReference type="RefSeq" id="WP_022502913.1">
    <property type="nucleotide sequence ID" value="NZ_DAWCMB010000325.1"/>
</dbReference>
<dbReference type="PANTHER" id="PTHR33238:SF7">
    <property type="entry name" value="IRON-DEPENDENT TRANSCRIPTIONAL REGULATOR"/>
    <property type="match status" value="1"/>
</dbReference>
<dbReference type="Gene3D" id="1.10.10.10">
    <property type="entry name" value="Winged helix-like DNA-binding domain superfamily/Winged helix DNA-binding domain"/>
    <property type="match status" value="1"/>
</dbReference>
<sequence length="127" mass="14643">MVIHESAEDYLETILMLSKKLPVVRSIDIANEMGYKKSSVSIAMKNLRESEHIRVTKEGYIYLTDSGREIAEMIYERHQILSSWLIQLGVNKQTAEEDACRIEHDISKESFNAIKQAISEQLSNRQK</sequence>
<dbReference type="SMART" id="SM00529">
    <property type="entry name" value="HTH_DTXR"/>
    <property type="match status" value="1"/>
</dbReference>
<dbReference type="InterPro" id="IPR036388">
    <property type="entry name" value="WH-like_DNA-bd_sf"/>
</dbReference>
<dbReference type="Proteomes" id="UP001442364">
    <property type="component" value="Unassembled WGS sequence"/>
</dbReference>
<evidence type="ECO:0000256" key="3">
    <source>
        <dbReference type="ARBA" id="ARBA00023125"/>
    </source>
</evidence>
<dbReference type="SUPFAM" id="SSF46785">
    <property type="entry name" value="Winged helix' DNA-binding domain"/>
    <property type="match status" value="1"/>
</dbReference>
<dbReference type="Gene3D" id="1.10.60.10">
    <property type="entry name" value="Iron dependent repressor, metal binding and dimerisation domain"/>
    <property type="match status" value="1"/>
</dbReference>
<comment type="similarity">
    <text evidence="1">Belongs to the DtxR/MntR family.</text>
</comment>
<name>A0ABV1BY72_9FIRM</name>
<dbReference type="PROSITE" id="PS50944">
    <property type="entry name" value="HTH_DTXR"/>
    <property type="match status" value="1"/>
</dbReference>
<keyword evidence="2" id="KW-0805">Transcription regulation</keyword>
<keyword evidence="4" id="KW-0804">Transcription</keyword>
<dbReference type="InterPro" id="IPR036390">
    <property type="entry name" value="WH_DNA-bd_sf"/>
</dbReference>
<dbReference type="InterPro" id="IPR022687">
    <property type="entry name" value="HTH_DTXR"/>
</dbReference>
<evidence type="ECO:0000256" key="2">
    <source>
        <dbReference type="ARBA" id="ARBA00023015"/>
    </source>
</evidence>
<dbReference type="InterPro" id="IPR036421">
    <property type="entry name" value="Fe_dep_repressor_sf"/>
</dbReference>
<accession>A0ABV1BY72</accession>
<dbReference type="Pfam" id="PF02742">
    <property type="entry name" value="Fe_dep_repr_C"/>
    <property type="match status" value="1"/>
</dbReference>
<comment type="caution">
    <text evidence="6">The sequence shown here is derived from an EMBL/GenBank/DDBJ whole genome shotgun (WGS) entry which is preliminary data.</text>
</comment>
<dbReference type="InterPro" id="IPR022689">
    <property type="entry name" value="Iron_dep_repressor"/>
</dbReference>
<gene>
    <name evidence="6" type="ORF">WMO14_12560</name>
</gene>
<evidence type="ECO:0000259" key="5">
    <source>
        <dbReference type="PROSITE" id="PS50944"/>
    </source>
</evidence>
<dbReference type="InterPro" id="IPR050536">
    <property type="entry name" value="DtxR_MntR_Metal-Reg"/>
</dbReference>
<dbReference type="PANTHER" id="PTHR33238">
    <property type="entry name" value="IRON (METAL) DEPENDENT REPRESSOR, DTXR FAMILY"/>
    <property type="match status" value="1"/>
</dbReference>
<keyword evidence="7" id="KW-1185">Reference proteome</keyword>
<organism evidence="6 7">
    <name type="scientific">[Lactobacillus] rogosae</name>
    <dbReference type="NCBI Taxonomy" id="706562"/>
    <lineage>
        <taxon>Bacteria</taxon>
        <taxon>Bacillati</taxon>
        <taxon>Bacillota</taxon>
        <taxon>Clostridia</taxon>
        <taxon>Lachnospirales</taxon>
        <taxon>Lachnospiraceae</taxon>
        <taxon>Lachnospira</taxon>
    </lineage>
</organism>
<evidence type="ECO:0000256" key="1">
    <source>
        <dbReference type="ARBA" id="ARBA00007871"/>
    </source>
</evidence>
<evidence type="ECO:0000313" key="6">
    <source>
        <dbReference type="EMBL" id="MEQ2380685.1"/>
    </source>
</evidence>